<dbReference type="InterPro" id="IPR002130">
    <property type="entry name" value="Cyclophilin-type_PPIase_dom"/>
</dbReference>
<dbReference type="GO" id="GO:0005737">
    <property type="term" value="C:cytoplasm"/>
    <property type="evidence" value="ECO:0007669"/>
    <property type="project" value="TreeGrafter"/>
</dbReference>
<sequence length="405" mass="43821">MGALSPRGGARPRWLDAARPYAIVFAAAFLSSLSGFMMGSGIGLHHTALRSPDSDLLGAHRSGPSIAAAQADAALHEAALAAARAAVAPEPTDACRTEERAEYGGEFVVKWGEYHLKDTAAECCASCANHARCNVWVWCADPGGCSDGMRKHKECWLKEQKNLDPQHISGIRGPDVKWVSGARFSREDAVRRLAADYERRLRLRANASLPLVYLDVGIRGKYVGRVEIVLFTHTSPRSAENFRQLCTGERGIVPQGREGAGQPYHFKGRPFYRIVEGFIDQAGAEVESVFGGEFRDDAGGLQLKHDRIGLLSMANAGPNTNTAHFSIMLGPAHHLDGSYTIFGEVVSGLEAVRAVNALAKGRPGAAATAEEGAFIIDSGQLRRGAPVTADMLAAARRRRRRLWRR</sequence>
<dbReference type="FunCoup" id="A0A2V0P2D6">
    <property type="interactions" value="80"/>
</dbReference>
<dbReference type="Gene3D" id="3.50.4.10">
    <property type="entry name" value="Hepatocyte Growth Factor"/>
    <property type="match status" value="1"/>
</dbReference>
<dbReference type="STRING" id="307507.A0A2V0P2D6"/>
<evidence type="ECO:0000256" key="2">
    <source>
        <dbReference type="SAM" id="Phobius"/>
    </source>
</evidence>
<dbReference type="Pfam" id="PF00160">
    <property type="entry name" value="Pro_isomerase"/>
    <property type="match status" value="1"/>
</dbReference>
<dbReference type="SUPFAM" id="SSF50891">
    <property type="entry name" value="Cyclophilin-like"/>
    <property type="match status" value="1"/>
</dbReference>
<dbReference type="GO" id="GO:0016018">
    <property type="term" value="F:cyclosporin A binding"/>
    <property type="evidence" value="ECO:0007669"/>
    <property type="project" value="TreeGrafter"/>
</dbReference>
<keyword evidence="2" id="KW-0812">Transmembrane</keyword>
<organism evidence="4 5">
    <name type="scientific">Raphidocelis subcapitata</name>
    <dbReference type="NCBI Taxonomy" id="307507"/>
    <lineage>
        <taxon>Eukaryota</taxon>
        <taxon>Viridiplantae</taxon>
        <taxon>Chlorophyta</taxon>
        <taxon>core chlorophytes</taxon>
        <taxon>Chlorophyceae</taxon>
        <taxon>CS clade</taxon>
        <taxon>Sphaeropleales</taxon>
        <taxon>Selenastraceae</taxon>
        <taxon>Raphidocelis</taxon>
    </lineage>
</organism>
<feature type="domain" description="PPIase cyclophilin-type" evidence="3">
    <location>
        <begin position="213"/>
        <end position="380"/>
    </location>
</feature>
<feature type="transmembrane region" description="Helical" evidence="2">
    <location>
        <begin position="21"/>
        <end position="44"/>
    </location>
</feature>
<keyword evidence="4" id="KW-0413">Isomerase</keyword>
<keyword evidence="2" id="KW-0472">Membrane</keyword>
<dbReference type="AlphaFoldDB" id="A0A2V0P2D6"/>
<dbReference type="GO" id="GO:0006457">
    <property type="term" value="P:protein folding"/>
    <property type="evidence" value="ECO:0007669"/>
    <property type="project" value="TreeGrafter"/>
</dbReference>
<proteinExistence type="inferred from homology"/>
<keyword evidence="5" id="KW-1185">Reference proteome</keyword>
<dbReference type="PROSITE" id="PS50072">
    <property type="entry name" value="CSA_PPIASE_2"/>
    <property type="match status" value="1"/>
</dbReference>
<accession>A0A2V0P2D6</accession>
<evidence type="ECO:0000313" key="4">
    <source>
        <dbReference type="EMBL" id="GBF94044.1"/>
    </source>
</evidence>
<protein>
    <submittedName>
        <fullName evidence="4">Peptidyl-prolyl cis-trans isomerase D</fullName>
    </submittedName>
</protein>
<dbReference type="OrthoDB" id="193499at2759"/>
<evidence type="ECO:0000313" key="5">
    <source>
        <dbReference type="Proteomes" id="UP000247498"/>
    </source>
</evidence>
<dbReference type="PANTHER" id="PTHR11071">
    <property type="entry name" value="PEPTIDYL-PROLYL CIS-TRANS ISOMERASE"/>
    <property type="match status" value="1"/>
</dbReference>
<evidence type="ECO:0000256" key="1">
    <source>
        <dbReference type="ARBA" id="ARBA00007365"/>
    </source>
</evidence>
<name>A0A2V0P2D6_9CHLO</name>
<dbReference type="EMBL" id="BDRX01000047">
    <property type="protein sequence ID" value="GBF94044.1"/>
    <property type="molecule type" value="Genomic_DNA"/>
</dbReference>
<dbReference type="InterPro" id="IPR003609">
    <property type="entry name" value="Pan_app"/>
</dbReference>
<keyword evidence="2" id="KW-1133">Transmembrane helix</keyword>
<dbReference type="PRINTS" id="PR00153">
    <property type="entry name" value="CSAPPISMRASE"/>
</dbReference>
<dbReference type="Gene3D" id="2.40.100.10">
    <property type="entry name" value="Cyclophilin-like"/>
    <property type="match status" value="1"/>
</dbReference>
<dbReference type="GO" id="GO:0003755">
    <property type="term" value="F:peptidyl-prolyl cis-trans isomerase activity"/>
    <property type="evidence" value="ECO:0007669"/>
    <property type="project" value="InterPro"/>
</dbReference>
<dbReference type="InterPro" id="IPR029000">
    <property type="entry name" value="Cyclophilin-like_dom_sf"/>
</dbReference>
<comment type="similarity">
    <text evidence="1">Belongs to the cyclophilin-type PPIase family.</text>
</comment>
<dbReference type="Proteomes" id="UP000247498">
    <property type="component" value="Unassembled WGS sequence"/>
</dbReference>
<comment type="caution">
    <text evidence="4">The sequence shown here is derived from an EMBL/GenBank/DDBJ whole genome shotgun (WGS) entry which is preliminary data.</text>
</comment>
<dbReference type="InParanoid" id="A0A2V0P2D6"/>
<dbReference type="PANTHER" id="PTHR11071:SF561">
    <property type="entry name" value="PEPTIDYL-PROLYL CIS-TRANS ISOMERASE D-RELATED"/>
    <property type="match status" value="1"/>
</dbReference>
<evidence type="ECO:0000259" key="3">
    <source>
        <dbReference type="PROSITE" id="PS50072"/>
    </source>
</evidence>
<dbReference type="Pfam" id="PF14295">
    <property type="entry name" value="PAN_4"/>
    <property type="match status" value="1"/>
</dbReference>
<reference evidence="4 5" key="1">
    <citation type="journal article" date="2018" name="Sci. Rep.">
        <title>Raphidocelis subcapitata (=Pseudokirchneriella subcapitata) provides an insight into genome evolution and environmental adaptations in the Sphaeropleales.</title>
        <authorList>
            <person name="Suzuki S."/>
            <person name="Yamaguchi H."/>
            <person name="Nakajima N."/>
            <person name="Kawachi M."/>
        </authorList>
    </citation>
    <scope>NUCLEOTIDE SEQUENCE [LARGE SCALE GENOMIC DNA]</scope>
    <source>
        <strain evidence="4 5">NIES-35</strain>
    </source>
</reference>
<gene>
    <name evidence="4" type="ORF">Rsub_07312</name>
</gene>